<feature type="compositionally biased region" description="Low complexity" evidence="2">
    <location>
        <begin position="444"/>
        <end position="461"/>
    </location>
</feature>
<proteinExistence type="predicted"/>
<dbReference type="PANTHER" id="PTHR23325:SF1">
    <property type="entry name" value="SERUM RESPONSE FACTOR-BINDING PROTEIN 1"/>
    <property type="match status" value="1"/>
</dbReference>
<gene>
    <name evidence="4" type="ORF">VHUM_01810</name>
</gene>
<keyword evidence="1" id="KW-0175">Coiled coil</keyword>
<evidence type="ECO:0000313" key="5">
    <source>
        <dbReference type="Proteomes" id="UP000473826"/>
    </source>
</evidence>
<feature type="compositionally biased region" description="Basic and acidic residues" evidence="2">
    <location>
        <begin position="318"/>
        <end position="331"/>
    </location>
</feature>
<dbReference type="InterPro" id="IPR037393">
    <property type="entry name" value="Bud22/SRFB1"/>
</dbReference>
<feature type="region of interest" description="Disordered" evidence="2">
    <location>
        <begin position="223"/>
        <end position="502"/>
    </location>
</feature>
<dbReference type="AlphaFoldDB" id="A0A7D8Z457"/>
<reference evidence="4 5" key="1">
    <citation type="journal article" date="2019" name="PLoS Genet.">
        <title>Convergent evolution of linked mating-type loci in basidiomycete fungi.</title>
        <authorList>
            <person name="Sun S."/>
            <person name="Coelho M.A."/>
            <person name="Heitman J."/>
            <person name="Nowrousian M."/>
        </authorList>
    </citation>
    <scope>NUCLEOTIDE SEQUENCE [LARGE SCALE GENOMIC DNA]</scope>
    <source>
        <strain evidence="4 5">CBS 4282</strain>
    </source>
</reference>
<feature type="compositionally biased region" description="Polar residues" evidence="2">
    <location>
        <begin position="56"/>
        <end position="69"/>
    </location>
</feature>
<feature type="domain" description="Bud22" evidence="3">
    <location>
        <begin position="85"/>
        <end position="502"/>
    </location>
</feature>
<feature type="compositionally biased region" description="Acidic residues" evidence="2">
    <location>
        <begin position="240"/>
        <end position="255"/>
    </location>
</feature>
<feature type="compositionally biased region" description="Low complexity" evidence="2">
    <location>
        <begin position="42"/>
        <end position="55"/>
    </location>
</feature>
<protein>
    <recommendedName>
        <fullName evidence="3">Bud22 domain-containing protein</fullName>
    </recommendedName>
</protein>
<comment type="caution">
    <text evidence="4">The sequence shown here is derived from an EMBL/GenBank/DDBJ whole genome shotgun (WGS) entry which is preliminary data.</text>
</comment>
<evidence type="ECO:0000256" key="1">
    <source>
        <dbReference type="ARBA" id="ARBA00023054"/>
    </source>
</evidence>
<evidence type="ECO:0000313" key="4">
    <source>
        <dbReference type="EMBL" id="TXT11059.1"/>
    </source>
</evidence>
<keyword evidence="5" id="KW-1185">Reference proteome</keyword>
<feature type="compositionally biased region" description="Acidic residues" evidence="2">
    <location>
        <begin position="291"/>
        <end position="300"/>
    </location>
</feature>
<accession>A0A7D8Z457</accession>
<name>A0A7D8Z457_VANHU</name>
<dbReference type="GO" id="GO:0030490">
    <property type="term" value="P:maturation of SSU-rRNA"/>
    <property type="evidence" value="ECO:0007669"/>
    <property type="project" value="TreeGrafter"/>
</dbReference>
<feature type="region of interest" description="Disordered" evidence="2">
    <location>
        <begin position="1"/>
        <end position="23"/>
    </location>
</feature>
<dbReference type="PANTHER" id="PTHR23325">
    <property type="entry name" value="SERUM RESPONSE FACTOR-BINDING"/>
    <property type="match status" value="1"/>
</dbReference>
<evidence type="ECO:0000256" key="2">
    <source>
        <dbReference type="SAM" id="MobiDB-lite"/>
    </source>
</evidence>
<feature type="region of interest" description="Disordered" evidence="2">
    <location>
        <begin position="42"/>
        <end position="74"/>
    </location>
</feature>
<feature type="compositionally biased region" description="Acidic residues" evidence="2">
    <location>
        <begin position="373"/>
        <end position="383"/>
    </location>
</feature>
<organism evidence="4 5">
    <name type="scientific">Vanrija humicola</name>
    <name type="common">Yeast</name>
    <name type="synonym">Cryptococcus humicola</name>
    <dbReference type="NCBI Taxonomy" id="5417"/>
    <lineage>
        <taxon>Eukaryota</taxon>
        <taxon>Fungi</taxon>
        <taxon>Dikarya</taxon>
        <taxon>Basidiomycota</taxon>
        <taxon>Agaricomycotina</taxon>
        <taxon>Tremellomycetes</taxon>
        <taxon>Trichosporonales</taxon>
        <taxon>Trichosporonaceae</taxon>
        <taxon>Vanrija</taxon>
    </lineage>
</organism>
<dbReference type="OrthoDB" id="3364872at2759"/>
<dbReference type="GO" id="GO:0030686">
    <property type="term" value="C:90S preribosome"/>
    <property type="evidence" value="ECO:0007669"/>
    <property type="project" value="TreeGrafter"/>
</dbReference>
<dbReference type="InterPro" id="IPR015158">
    <property type="entry name" value="Bud22_dom"/>
</dbReference>
<dbReference type="GO" id="GO:0005634">
    <property type="term" value="C:nucleus"/>
    <property type="evidence" value="ECO:0007669"/>
    <property type="project" value="TreeGrafter"/>
</dbReference>
<dbReference type="EMBL" id="QKWK01000004">
    <property type="protein sequence ID" value="TXT11059.1"/>
    <property type="molecule type" value="Genomic_DNA"/>
</dbReference>
<evidence type="ECO:0000259" key="3">
    <source>
        <dbReference type="Pfam" id="PF09073"/>
    </source>
</evidence>
<dbReference type="Pfam" id="PF09073">
    <property type="entry name" value="BUD22"/>
    <property type="match status" value="1"/>
</dbReference>
<feature type="compositionally biased region" description="Basic residues" evidence="2">
    <location>
        <begin position="392"/>
        <end position="401"/>
    </location>
</feature>
<sequence>MSEAQALEGKKRKRTGKQREEAKRAAIQAKLEAEAAEAAEAAAKLAAEGGAATTAVESQAAETAPSDTTPAGPDFAAIEKRIPPVLKKLHPVFKAAKKMESMRLIKKVKFLRGKGEEKKAEVADLEGQMKLLSALQLRAVATTHLAQKLKKHHLLKRAELPESLVALLTAEPTIAASSSSATPDAITKAENRLCSSKPVADAMKTLVAFVMGEAGASLDVRTKAAKAQKGRTAQRRGLDDGSDDESEEDSEDEEGLPLGRIEGLESDDEVVVEDKAADDAGWESGSLGGGSDDEGDDDGWESGSVSGFDGRIAPPSDSGHESDASDASDKPPRKRTKEAAPAPAQKGRTAKADGKSSMFLPSLAAGFAPAGEGDSDPDNDYDPDGIFGSKTAPRKNRRGQRARQAIWEKKYGKGANHVVKAREEEEKRKRGPQGQKRDSGWGQRAPAPAAPSAARPAAPASAPAPAPAGKPSEKTLHPSWEAARLRKQREAVGAKATKIVFD</sequence>
<dbReference type="Proteomes" id="UP000473826">
    <property type="component" value="Unassembled WGS sequence"/>
</dbReference>
<feature type="compositionally biased region" description="Basic residues" evidence="2">
    <location>
        <begin position="223"/>
        <end position="234"/>
    </location>
</feature>